<dbReference type="EMBL" id="BAABDD010000007">
    <property type="protein sequence ID" value="GAA3740934.1"/>
    <property type="molecule type" value="Genomic_DNA"/>
</dbReference>
<proteinExistence type="predicted"/>
<evidence type="ECO:0000313" key="2">
    <source>
        <dbReference type="EMBL" id="GAA3740934.1"/>
    </source>
</evidence>
<feature type="compositionally biased region" description="Low complexity" evidence="1">
    <location>
        <begin position="1"/>
        <end position="14"/>
    </location>
</feature>
<feature type="compositionally biased region" description="Low complexity" evidence="1">
    <location>
        <begin position="66"/>
        <end position="77"/>
    </location>
</feature>
<name>A0ABP7FLC8_9ACTN</name>
<protein>
    <submittedName>
        <fullName evidence="2">Uncharacterized protein</fullName>
    </submittedName>
</protein>
<keyword evidence="3" id="KW-1185">Reference proteome</keyword>
<evidence type="ECO:0000313" key="3">
    <source>
        <dbReference type="Proteomes" id="UP001500908"/>
    </source>
</evidence>
<comment type="caution">
    <text evidence="2">The sequence shown here is derived from an EMBL/GenBank/DDBJ whole genome shotgun (WGS) entry which is preliminary data.</text>
</comment>
<gene>
    <name evidence="2" type="ORF">GCM10022402_20910</name>
</gene>
<accession>A0ABP7FLC8</accession>
<feature type="region of interest" description="Disordered" evidence="1">
    <location>
        <begin position="1"/>
        <end position="81"/>
    </location>
</feature>
<reference evidence="3" key="1">
    <citation type="journal article" date="2019" name="Int. J. Syst. Evol. Microbiol.">
        <title>The Global Catalogue of Microorganisms (GCM) 10K type strain sequencing project: providing services to taxonomists for standard genome sequencing and annotation.</title>
        <authorList>
            <consortium name="The Broad Institute Genomics Platform"/>
            <consortium name="The Broad Institute Genome Sequencing Center for Infectious Disease"/>
            <person name="Wu L."/>
            <person name="Ma J."/>
        </authorList>
    </citation>
    <scope>NUCLEOTIDE SEQUENCE [LARGE SCALE GENOMIC DNA]</scope>
    <source>
        <strain evidence="3">JCM 17137</strain>
    </source>
</reference>
<evidence type="ECO:0000256" key="1">
    <source>
        <dbReference type="SAM" id="MobiDB-lite"/>
    </source>
</evidence>
<sequence>MGASAVAPPAAEIAQRSRHERTTNTPTHPHPSRPKNNNLGVSPKLRRAQGRYRFGADHSKRPWPIRNAGFRRGGAAASPPTLVPPAGKTYLPAFTM</sequence>
<dbReference type="Proteomes" id="UP001500908">
    <property type="component" value="Unassembled WGS sequence"/>
</dbReference>
<organism evidence="2 3">
    <name type="scientific">Salinactinospora qingdaonensis</name>
    <dbReference type="NCBI Taxonomy" id="702744"/>
    <lineage>
        <taxon>Bacteria</taxon>
        <taxon>Bacillati</taxon>
        <taxon>Actinomycetota</taxon>
        <taxon>Actinomycetes</taxon>
        <taxon>Streptosporangiales</taxon>
        <taxon>Nocardiopsidaceae</taxon>
        <taxon>Salinactinospora</taxon>
    </lineage>
</organism>